<sequence length="149" mass="16226">MTTISPNPGTSWLQLGGWLSVGAALLHMGCILGGPKWYRFFGAGEDMARAAARGEWTPALITLAIASILLVWAAYAFSGAGSLRRLPLLRTGLVVITTIYLLRAIVFVPLHLWRPQHTDSFAIWSSLIVFVYGAVYTAGTCKAWRHLAP</sequence>
<keyword evidence="1" id="KW-1133">Transmembrane helix</keyword>
<feature type="transmembrane region" description="Helical" evidence="1">
    <location>
        <begin position="89"/>
        <end position="109"/>
    </location>
</feature>
<proteinExistence type="predicted"/>
<dbReference type="Proteomes" id="UP000197097">
    <property type="component" value="Unassembled WGS sequence"/>
</dbReference>
<accession>A0A246JUL4</accession>
<evidence type="ECO:0000313" key="3">
    <source>
        <dbReference type="Proteomes" id="UP000197097"/>
    </source>
</evidence>
<name>A0A246JUL4_9SPHN</name>
<keyword evidence="3" id="KW-1185">Reference proteome</keyword>
<dbReference type="AlphaFoldDB" id="A0A246JUL4"/>
<protein>
    <submittedName>
        <fullName evidence="2">Uncharacterized protein</fullName>
    </submittedName>
</protein>
<keyword evidence="1" id="KW-0472">Membrane</keyword>
<comment type="caution">
    <text evidence="2">The sequence shown here is derived from an EMBL/GenBank/DDBJ whole genome shotgun (WGS) entry which is preliminary data.</text>
</comment>
<feature type="transmembrane region" description="Helical" evidence="1">
    <location>
        <begin position="56"/>
        <end position="77"/>
    </location>
</feature>
<evidence type="ECO:0000256" key="1">
    <source>
        <dbReference type="SAM" id="Phobius"/>
    </source>
</evidence>
<dbReference type="OrthoDB" id="5457135at2"/>
<dbReference type="EMBL" id="NISJ01000005">
    <property type="protein sequence ID" value="OWQ96751.1"/>
    <property type="molecule type" value="Genomic_DNA"/>
</dbReference>
<evidence type="ECO:0000313" key="2">
    <source>
        <dbReference type="EMBL" id="OWQ96751.1"/>
    </source>
</evidence>
<organism evidence="2 3">
    <name type="scientific">Sphingopyxis witflariensis</name>
    <dbReference type="NCBI Taxonomy" id="173675"/>
    <lineage>
        <taxon>Bacteria</taxon>
        <taxon>Pseudomonadati</taxon>
        <taxon>Pseudomonadota</taxon>
        <taxon>Alphaproteobacteria</taxon>
        <taxon>Sphingomonadales</taxon>
        <taxon>Sphingomonadaceae</taxon>
        <taxon>Sphingopyxis</taxon>
    </lineage>
</organism>
<feature type="transmembrane region" description="Helical" evidence="1">
    <location>
        <begin position="12"/>
        <end position="35"/>
    </location>
</feature>
<reference evidence="2 3" key="1">
    <citation type="journal article" date="2002" name="Int. J. Syst. Evol. Microbiol.">
        <title>Sphingopyxis witflariensis sp. nov., isolated from activated sludge.</title>
        <authorList>
            <person name="Kampfer P."/>
            <person name="Witzenberger R."/>
            <person name="Denner E.B."/>
            <person name="Busse H.J."/>
            <person name="Neef A."/>
        </authorList>
    </citation>
    <scope>NUCLEOTIDE SEQUENCE [LARGE SCALE GENOMIC DNA]</scope>
    <source>
        <strain evidence="2 3">DSM 14551</strain>
    </source>
</reference>
<gene>
    <name evidence="2" type="ORF">CDQ91_11200</name>
</gene>
<feature type="transmembrane region" description="Helical" evidence="1">
    <location>
        <begin position="121"/>
        <end position="139"/>
    </location>
</feature>
<keyword evidence="1" id="KW-0812">Transmembrane</keyword>